<protein>
    <submittedName>
        <fullName evidence="1">Unplaced genomic scaffold CY34scaffold_33, whole genome shotgun sequence</fullName>
    </submittedName>
</protein>
<sequence>MSLMTDTTICSCKIQAGCIISHSHGRLRLHKLRLMTILRPYDNLKVQINYNYSPYYIRNTPRAALCSVS</sequence>
<reference evidence="2" key="2">
    <citation type="submission" date="2015-01" db="EMBL/GenBank/DDBJ databases">
        <title>Evolutionary Origins and Diversification of the Mycorrhizal Mutualists.</title>
        <authorList>
            <consortium name="DOE Joint Genome Institute"/>
            <consortium name="Mycorrhizal Genomics Consortium"/>
            <person name="Kohler A."/>
            <person name="Kuo A."/>
            <person name="Nagy L.G."/>
            <person name="Floudas D."/>
            <person name="Copeland A."/>
            <person name="Barry K.W."/>
            <person name="Cichocki N."/>
            <person name="Veneault-Fourrey C."/>
            <person name="LaButti K."/>
            <person name="Lindquist E.A."/>
            <person name="Lipzen A."/>
            <person name="Lundell T."/>
            <person name="Morin E."/>
            <person name="Murat C."/>
            <person name="Riley R."/>
            <person name="Ohm R."/>
            <person name="Sun H."/>
            <person name="Tunlid A."/>
            <person name="Henrissat B."/>
            <person name="Grigoriev I.V."/>
            <person name="Hibbett D.S."/>
            <person name="Martin F."/>
        </authorList>
    </citation>
    <scope>NUCLEOTIDE SEQUENCE [LARGE SCALE GENOMIC DNA]</scope>
    <source>
        <strain evidence="2">UH-Slu-Lm8-n1</strain>
    </source>
</reference>
<dbReference type="InParanoid" id="A0A0D0A7J6"/>
<proteinExistence type="predicted"/>
<dbReference type="EMBL" id="KN835164">
    <property type="protein sequence ID" value="KIK46050.1"/>
    <property type="molecule type" value="Genomic_DNA"/>
</dbReference>
<dbReference type="Proteomes" id="UP000054485">
    <property type="component" value="Unassembled WGS sequence"/>
</dbReference>
<evidence type="ECO:0000313" key="1">
    <source>
        <dbReference type="EMBL" id="KIK46050.1"/>
    </source>
</evidence>
<dbReference type="AlphaFoldDB" id="A0A0D0A7J6"/>
<reference evidence="1 2" key="1">
    <citation type="submission" date="2014-04" db="EMBL/GenBank/DDBJ databases">
        <authorList>
            <consortium name="DOE Joint Genome Institute"/>
            <person name="Kuo A."/>
            <person name="Ruytinx J."/>
            <person name="Rineau F."/>
            <person name="Colpaert J."/>
            <person name="Kohler A."/>
            <person name="Nagy L.G."/>
            <person name="Floudas D."/>
            <person name="Copeland A."/>
            <person name="Barry K.W."/>
            <person name="Cichocki N."/>
            <person name="Veneault-Fourrey C."/>
            <person name="LaButti K."/>
            <person name="Lindquist E.A."/>
            <person name="Lipzen A."/>
            <person name="Lundell T."/>
            <person name="Morin E."/>
            <person name="Murat C."/>
            <person name="Sun H."/>
            <person name="Tunlid A."/>
            <person name="Henrissat B."/>
            <person name="Grigoriev I.V."/>
            <person name="Hibbett D.S."/>
            <person name="Martin F."/>
            <person name="Nordberg H.P."/>
            <person name="Cantor M.N."/>
            <person name="Hua S.X."/>
        </authorList>
    </citation>
    <scope>NUCLEOTIDE SEQUENCE [LARGE SCALE GENOMIC DNA]</scope>
    <source>
        <strain evidence="1 2">UH-Slu-Lm8-n1</strain>
    </source>
</reference>
<evidence type="ECO:0000313" key="2">
    <source>
        <dbReference type="Proteomes" id="UP000054485"/>
    </source>
</evidence>
<gene>
    <name evidence="1" type="ORF">CY34DRAFT_466399</name>
</gene>
<organism evidence="1 2">
    <name type="scientific">Suillus luteus UH-Slu-Lm8-n1</name>
    <dbReference type="NCBI Taxonomy" id="930992"/>
    <lineage>
        <taxon>Eukaryota</taxon>
        <taxon>Fungi</taxon>
        <taxon>Dikarya</taxon>
        <taxon>Basidiomycota</taxon>
        <taxon>Agaricomycotina</taxon>
        <taxon>Agaricomycetes</taxon>
        <taxon>Agaricomycetidae</taxon>
        <taxon>Boletales</taxon>
        <taxon>Suillineae</taxon>
        <taxon>Suillaceae</taxon>
        <taxon>Suillus</taxon>
    </lineage>
</organism>
<accession>A0A0D0A7J6</accession>
<dbReference type="HOGENOM" id="CLU_2777614_0_0_1"/>
<keyword evidence="2" id="KW-1185">Reference proteome</keyword>
<name>A0A0D0A7J6_9AGAM</name>